<dbReference type="Pfam" id="PF00012">
    <property type="entry name" value="HSP70"/>
    <property type="match status" value="2"/>
</dbReference>
<sequence>MPGGAQRASRRALLLPDTPFMRPAIGIDFGTTNSVVAMARPDGSVVTLRHPTGEVFRSVLCFWAGEDGRPRNAAGPEAIEAYLDDPLASRLIMSMKSYLAQGSFTETRILGRSWSLESLIGLFLRTLLAPFRGELDGAEVTVGRPVRFVAQRDDGVLAETRLRGAFAAAGLSTVAVGLEPAAAGHRFAQDLDHAATVLVADFGGGTSDFSVMRFDPGPPRRVTALGHAGVGIAGDAFDYRIIDHVVSPRLGKGTGYSVMGGDMLPVPPAWFTSFARWNQLSMMRAPRTLRDIAEVARTAEHPERLQHLIQLIEEEAGYALYRAVAGVKAALSAEEAAVLDFAHGDFALRASIARTDFEAWIAPELTRIAAAVDAALADAGTAPDAVDRVFLTGGTSLVPAVRRIFTDRFGMERVLSGGEFVSVAEGLALMARPAM</sequence>
<dbReference type="Gene3D" id="3.30.420.40">
    <property type="match status" value="3"/>
</dbReference>
<keyword evidence="4" id="KW-1185">Reference proteome</keyword>
<reference evidence="3 4" key="1">
    <citation type="submission" date="2020-03" db="EMBL/GenBank/DDBJ databases">
        <authorList>
            <person name="Sun Q."/>
        </authorList>
    </citation>
    <scope>NUCLEOTIDE SEQUENCE [LARGE SCALE GENOMIC DNA]</scope>
    <source>
        <strain evidence="3 4">JC162</strain>
    </source>
</reference>
<comment type="caution">
    <text evidence="3">The sequence shown here is derived from an EMBL/GenBank/DDBJ whole genome shotgun (WGS) entry which is preliminary data.</text>
</comment>
<evidence type="ECO:0000256" key="1">
    <source>
        <dbReference type="ARBA" id="ARBA00022741"/>
    </source>
</evidence>
<dbReference type="Gene3D" id="3.90.640.10">
    <property type="entry name" value="Actin, Chain A, domain 4"/>
    <property type="match status" value="2"/>
</dbReference>
<dbReference type="SUPFAM" id="SSF53067">
    <property type="entry name" value="Actin-like ATPase domain"/>
    <property type="match status" value="2"/>
</dbReference>
<name>A0A848EBY2_9PROT</name>
<dbReference type="InterPro" id="IPR042054">
    <property type="entry name" value="YegD-like"/>
</dbReference>
<dbReference type="PRINTS" id="PR00301">
    <property type="entry name" value="HEATSHOCK70"/>
</dbReference>
<keyword evidence="1" id="KW-0547">Nucleotide-binding</keyword>
<protein>
    <submittedName>
        <fullName evidence="3">Hsp70 family protein</fullName>
    </submittedName>
</protein>
<dbReference type="InterPro" id="IPR043129">
    <property type="entry name" value="ATPase_NBD"/>
</dbReference>
<dbReference type="EMBL" id="JABBKX010000003">
    <property type="protein sequence ID" value="NMJ42021.1"/>
    <property type="molecule type" value="Genomic_DNA"/>
</dbReference>
<accession>A0A848EBY2</accession>
<proteinExistence type="predicted"/>
<evidence type="ECO:0000256" key="2">
    <source>
        <dbReference type="ARBA" id="ARBA00022840"/>
    </source>
</evidence>
<dbReference type="AlphaFoldDB" id="A0A848EBY2"/>
<dbReference type="GO" id="GO:0005524">
    <property type="term" value="F:ATP binding"/>
    <property type="evidence" value="ECO:0007669"/>
    <property type="project" value="UniProtKB-KW"/>
</dbReference>
<dbReference type="GO" id="GO:0140662">
    <property type="term" value="F:ATP-dependent protein folding chaperone"/>
    <property type="evidence" value="ECO:0007669"/>
    <property type="project" value="InterPro"/>
</dbReference>
<evidence type="ECO:0000313" key="4">
    <source>
        <dbReference type="Proteomes" id="UP000548582"/>
    </source>
</evidence>
<dbReference type="InterPro" id="IPR013126">
    <property type="entry name" value="Hsp_70_fam"/>
</dbReference>
<dbReference type="Proteomes" id="UP000548582">
    <property type="component" value="Unassembled WGS sequence"/>
</dbReference>
<organism evidence="3 4">
    <name type="scientific">Neoroseomonas marina</name>
    <dbReference type="NCBI Taxonomy" id="1232220"/>
    <lineage>
        <taxon>Bacteria</taxon>
        <taxon>Pseudomonadati</taxon>
        <taxon>Pseudomonadota</taxon>
        <taxon>Alphaproteobacteria</taxon>
        <taxon>Acetobacterales</taxon>
        <taxon>Acetobacteraceae</taxon>
        <taxon>Neoroseomonas</taxon>
    </lineage>
</organism>
<evidence type="ECO:0000313" key="3">
    <source>
        <dbReference type="EMBL" id="NMJ42021.1"/>
    </source>
</evidence>
<dbReference type="CDD" id="cd10231">
    <property type="entry name" value="ASKHA_NBD_HSP70_YegD-like"/>
    <property type="match status" value="1"/>
</dbReference>
<keyword evidence="2" id="KW-0067">ATP-binding</keyword>
<dbReference type="PANTHER" id="PTHR42749:SF1">
    <property type="entry name" value="CELL SHAPE-DETERMINING PROTEIN MREB"/>
    <property type="match status" value="1"/>
</dbReference>
<gene>
    <name evidence="3" type="ORF">GWK16_12270</name>
</gene>
<dbReference type="PANTHER" id="PTHR42749">
    <property type="entry name" value="CELL SHAPE-DETERMINING PROTEIN MREB"/>
    <property type="match status" value="1"/>
</dbReference>